<dbReference type="SMART" id="SM00490">
    <property type="entry name" value="HELICc"/>
    <property type="match status" value="1"/>
</dbReference>
<dbReference type="GO" id="GO:0006302">
    <property type="term" value="P:double-strand break repair"/>
    <property type="evidence" value="ECO:0007669"/>
    <property type="project" value="InterPro"/>
</dbReference>
<dbReference type="GO" id="GO:1990077">
    <property type="term" value="C:primosome complex"/>
    <property type="evidence" value="ECO:0007669"/>
    <property type="project" value="UniProtKB-UniRule"/>
</dbReference>
<dbReference type="GO" id="GO:0006269">
    <property type="term" value="P:DNA replication, synthesis of primer"/>
    <property type="evidence" value="ECO:0007669"/>
    <property type="project" value="UniProtKB-KW"/>
</dbReference>
<evidence type="ECO:0000256" key="10">
    <source>
        <dbReference type="ARBA" id="ARBA00023235"/>
    </source>
</evidence>
<keyword evidence="7 12" id="KW-0862">Zinc</keyword>
<accession>A0A484HG70</accession>
<dbReference type="GO" id="GO:0043138">
    <property type="term" value="F:3'-5' DNA helicase activity"/>
    <property type="evidence" value="ECO:0007669"/>
    <property type="project" value="UniProtKB-EC"/>
</dbReference>
<evidence type="ECO:0000256" key="5">
    <source>
        <dbReference type="ARBA" id="ARBA00022801"/>
    </source>
</evidence>
<keyword evidence="9 12" id="KW-0238">DNA-binding</keyword>
<dbReference type="InterPro" id="IPR041222">
    <property type="entry name" value="PriA_3primeBD"/>
</dbReference>
<dbReference type="InterPro" id="IPR042115">
    <property type="entry name" value="PriA_3primeBD_sf"/>
</dbReference>
<dbReference type="Pfam" id="PF00271">
    <property type="entry name" value="Helicase_C"/>
    <property type="match status" value="1"/>
</dbReference>
<feature type="domain" description="Helicase ATP-binding" evidence="13">
    <location>
        <begin position="231"/>
        <end position="397"/>
    </location>
</feature>
<evidence type="ECO:0000256" key="12">
    <source>
        <dbReference type="HAMAP-Rule" id="MF_00983"/>
    </source>
</evidence>
<dbReference type="Pfam" id="PF18074">
    <property type="entry name" value="PriA_C"/>
    <property type="match status" value="1"/>
</dbReference>
<dbReference type="GO" id="GO:0005524">
    <property type="term" value="F:ATP binding"/>
    <property type="evidence" value="ECO:0007669"/>
    <property type="project" value="UniProtKB-UniRule"/>
</dbReference>
<dbReference type="PROSITE" id="PS51192">
    <property type="entry name" value="HELICASE_ATP_BIND_1"/>
    <property type="match status" value="1"/>
</dbReference>
<feature type="binding site" evidence="12">
    <location>
        <position position="487"/>
    </location>
    <ligand>
        <name>Zn(2+)</name>
        <dbReference type="ChEBI" id="CHEBI:29105"/>
        <label>2</label>
    </ligand>
</feature>
<dbReference type="InterPro" id="IPR040498">
    <property type="entry name" value="PriA_CRR"/>
</dbReference>
<dbReference type="InterPro" id="IPR014001">
    <property type="entry name" value="Helicase_ATP-bd"/>
</dbReference>
<dbReference type="EMBL" id="CAACVI010000023">
    <property type="protein sequence ID" value="VEN74210.1"/>
    <property type="molecule type" value="Genomic_DNA"/>
</dbReference>
<dbReference type="GO" id="GO:0016887">
    <property type="term" value="F:ATP hydrolysis activity"/>
    <property type="evidence" value="ECO:0007669"/>
    <property type="project" value="RHEA"/>
</dbReference>
<evidence type="ECO:0000256" key="6">
    <source>
        <dbReference type="ARBA" id="ARBA00022806"/>
    </source>
</evidence>
<keyword evidence="4 12" id="KW-0547">Nucleotide-binding</keyword>
<dbReference type="CDD" id="cd17929">
    <property type="entry name" value="DEXHc_priA"/>
    <property type="match status" value="1"/>
</dbReference>
<keyword evidence="5 12" id="KW-0378">Hydrolase</keyword>
<evidence type="ECO:0000256" key="3">
    <source>
        <dbReference type="ARBA" id="ARBA00022723"/>
    </source>
</evidence>
<comment type="function">
    <text evidence="12">Initiates the restart of stalled replication forks, which reloads the replicative helicase on sites other than the origin of replication. Recognizes and binds to abandoned replication forks and remodels them to uncover a helicase loading site. Promotes assembly of the primosome at these replication forks.</text>
</comment>
<dbReference type="InterPro" id="IPR005259">
    <property type="entry name" value="PriA"/>
</dbReference>
<dbReference type="PANTHER" id="PTHR30580">
    <property type="entry name" value="PRIMOSOMAL PROTEIN N"/>
    <property type="match status" value="1"/>
</dbReference>
<dbReference type="CDD" id="cd18804">
    <property type="entry name" value="SF2_C_priA"/>
    <property type="match status" value="1"/>
</dbReference>
<keyword evidence="3 12" id="KW-0479">Metal-binding</keyword>
<feature type="binding site" evidence="12">
    <location>
        <position position="500"/>
    </location>
    <ligand>
        <name>Zn(2+)</name>
        <dbReference type="ChEBI" id="CHEBI:29105"/>
        <label>1</label>
    </ligand>
</feature>
<evidence type="ECO:0000256" key="7">
    <source>
        <dbReference type="ARBA" id="ARBA00022833"/>
    </source>
</evidence>
<gene>
    <name evidence="12 14" type="primary">priA</name>
    <name evidence="14" type="ORF">EPICR_30144</name>
</gene>
<dbReference type="Pfam" id="PF18319">
    <property type="entry name" value="Zn_ribbon_PriA"/>
    <property type="match status" value="1"/>
</dbReference>
<dbReference type="GO" id="GO:0006270">
    <property type="term" value="P:DNA replication initiation"/>
    <property type="evidence" value="ECO:0007669"/>
    <property type="project" value="TreeGrafter"/>
</dbReference>
<dbReference type="EC" id="5.6.2.4" evidence="12"/>
<dbReference type="Gene3D" id="3.40.50.300">
    <property type="entry name" value="P-loop containing nucleotide triphosphate hydrolases"/>
    <property type="match status" value="2"/>
</dbReference>
<keyword evidence="6 12" id="KW-0347">Helicase</keyword>
<feature type="binding site" evidence="12">
    <location>
        <position position="472"/>
    </location>
    <ligand>
        <name>Zn(2+)</name>
        <dbReference type="ChEBI" id="CHEBI:29105"/>
        <label>2</label>
    </ligand>
</feature>
<feature type="binding site" evidence="12">
    <location>
        <position position="503"/>
    </location>
    <ligand>
        <name>Zn(2+)</name>
        <dbReference type="ChEBI" id="CHEBI:29105"/>
        <label>1</label>
    </ligand>
</feature>
<dbReference type="HAMAP" id="MF_00983">
    <property type="entry name" value="PriA"/>
    <property type="match status" value="1"/>
</dbReference>
<dbReference type="Gene3D" id="3.40.1440.60">
    <property type="entry name" value="PriA, 3(prime) DNA-binding domain"/>
    <property type="match status" value="1"/>
</dbReference>
<dbReference type="GO" id="GO:0006310">
    <property type="term" value="P:DNA recombination"/>
    <property type="evidence" value="ECO:0007669"/>
    <property type="project" value="InterPro"/>
</dbReference>
<reference evidence="14" key="1">
    <citation type="submission" date="2019-01" db="EMBL/GenBank/DDBJ databases">
        <authorList>
            <consortium name="Genoscope - CEA"/>
            <person name="William W."/>
        </authorList>
    </citation>
    <scope>NUCLEOTIDE SEQUENCE</scope>
    <source>
        <strain evidence="14">CR-1</strain>
    </source>
</reference>
<evidence type="ECO:0000256" key="11">
    <source>
        <dbReference type="ARBA" id="ARBA00048988"/>
    </source>
</evidence>
<dbReference type="SUPFAM" id="SSF52540">
    <property type="entry name" value="P-loop containing nucleoside triphosphate hydrolases"/>
    <property type="match status" value="2"/>
</dbReference>
<dbReference type="PANTHER" id="PTHR30580:SF0">
    <property type="entry name" value="PRIMOSOMAL PROTEIN N"/>
    <property type="match status" value="1"/>
</dbReference>
<keyword evidence="1 12" id="KW-0639">Primosome</keyword>
<evidence type="ECO:0000256" key="1">
    <source>
        <dbReference type="ARBA" id="ARBA00022515"/>
    </source>
</evidence>
<dbReference type="Pfam" id="PF17764">
    <property type="entry name" value="PriA_3primeBD"/>
    <property type="match status" value="1"/>
</dbReference>
<dbReference type="InterPro" id="IPR011545">
    <property type="entry name" value="DEAD/DEAH_box_helicase_dom"/>
</dbReference>
<dbReference type="InterPro" id="IPR027417">
    <property type="entry name" value="P-loop_NTPase"/>
</dbReference>
<dbReference type="GO" id="GO:0003677">
    <property type="term" value="F:DNA binding"/>
    <property type="evidence" value="ECO:0007669"/>
    <property type="project" value="UniProtKB-UniRule"/>
</dbReference>
<dbReference type="FunFam" id="3.40.50.300:FF:000489">
    <property type="entry name" value="Primosome assembly protein PriA"/>
    <property type="match status" value="1"/>
</dbReference>
<keyword evidence="2 12" id="KW-0235">DNA replication</keyword>
<evidence type="ECO:0000256" key="9">
    <source>
        <dbReference type="ARBA" id="ARBA00023125"/>
    </source>
</evidence>
<feature type="binding site" evidence="12">
    <location>
        <position position="490"/>
    </location>
    <ligand>
        <name>Zn(2+)</name>
        <dbReference type="ChEBI" id="CHEBI:29105"/>
        <label>2</label>
    </ligand>
</feature>
<dbReference type="InterPro" id="IPR001650">
    <property type="entry name" value="Helicase_C-like"/>
</dbReference>
<dbReference type="SMART" id="SM00487">
    <property type="entry name" value="DEXDc"/>
    <property type="match status" value="1"/>
</dbReference>
<comment type="similarity">
    <text evidence="12">Belongs to the helicase family. PriA subfamily.</text>
</comment>
<dbReference type="AlphaFoldDB" id="A0A484HG70"/>
<feature type="binding site" evidence="12">
    <location>
        <position position="469"/>
    </location>
    <ligand>
        <name>Zn(2+)</name>
        <dbReference type="ChEBI" id="CHEBI:29105"/>
        <label>2</label>
    </ligand>
</feature>
<evidence type="ECO:0000256" key="4">
    <source>
        <dbReference type="ARBA" id="ARBA00022741"/>
    </source>
</evidence>
<feature type="binding site" evidence="12">
    <location>
        <position position="460"/>
    </location>
    <ligand>
        <name>Zn(2+)</name>
        <dbReference type="ChEBI" id="CHEBI:29105"/>
        <label>1</label>
    </ligand>
</feature>
<proteinExistence type="inferred from homology"/>
<dbReference type="GO" id="GO:0008270">
    <property type="term" value="F:zinc ion binding"/>
    <property type="evidence" value="ECO:0007669"/>
    <property type="project" value="UniProtKB-UniRule"/>
</dbReference>
<evidence type="ECO:0000256" key="8">
    <source>
        <dbReference type="ARBA" id="ARBA00022840"/>
    </source>
</evidence>
<dbReference type="InterPro" id="IPR041236">
    <property type="entry name" value="PriA_C"/>
</dbReference>
<dbReference type="Pfam" id="PF00270">
    <property type="entry name" value="DEAD"/>
    <property type="match status" value="1"/>
</dbReference>
<comment type="catalytic activity">
    <reaction evidence="11 12">
        <text>ATP + H2O = ADP + phosphate + H(+)</text>
        <dbReference type="Rhea" id="RHEA:13065"/>
        <dbReference type="ChEBI" id="CHEBI:15377"/>
        <dbReference type="ChEBI" id="CHEBI:15378"/>
        <dbReference type="ChEBI" id="CHEBI:30616"/>
        <dbReference type="ChEBI" id="CHEBI:43474"/>
        <dbReference type="ChEBI" id="CHEBI:456216"/>
        <dbReference type="EC" id="5.6.2.4"/>
    </reaction>
</comment>
<feature type="binding site" evidence="12">
    <location>
        <position position="463"/>
    </location>
    <ligand>
        <name>Zn(2+)</name>
        <dbReference type="ChEBI" id="CHEBI:29105"/>
        <label>1</label>
    </ligand>
</feature>
<keyword evidence="8 12" id="KW-0067">ATP-binding</keyword>
<protein>
    <recommendedName>
        <fullName evidence="12">Replication restart protein PriA</fullName>
    </recommendedName>
    <alternativeName>
        <fullName evidence="12">ATP-dependent DNA helicase PriA</fullName>
        <ecNumber evidence="12">5.6.2.4</ecNumber>
    </alternativeName>
    <alternativeName>
        <fullName evidence="12">DNA 3'-5' helicase PriA</fullName>
    </alternativeName>
</protein>
<comment type="catalytic activity">
    <reaction evidence="12">
        <text>Couples ATP hydrolysis with the unwinding of duplex DNA by translocating in the 3'-5' direction.</text>
        <dbReference type="EC" id="5.6.2.4"/>
    </reaction>
</comment>
<evidence type="ECO:0000259" key="13">
    <source>
        <dbReference type="PROSITE" id="PS51192"/>
    </source>
</evidence>
<dbReference type="NCBIfam" id="TIGR00595">
    <property type="entry name" value="priA"/>
    <property type="match status" value="1"/>
</dbReference>
<comment type="subunit">
    <text evidence="12">Component of the replication restart primosome.</text>
</comment>
<sequence>MKNRLDDIIKMSPSPFYIDVAVALPARGVFTYEAPGPLAPLSQAGKRVRVPFGARTADGYILGPARKEGLENIKKIKPILDIPDDFPLFPASMLPFFEWVSDYYMRPLGEVIKNALPGGWIDSRGRAKKGRPGPGMERWAALAENRPAGEKFRESKQHILDALSRRGEMSVKQLKEIVKTAPALIRSLEKDGHVRIFQKRIFRDPLGDDVPADFRPDMTREQEEAVARIMSRAGSGFAPHLLTGVTGSGKTEVYMRLAEKIVGMGKNALVLVPEIALLSQTERVFKARFREKIAVLHSGLSPARRREEWTRIAKGEASVAIGARSAVFAPFERVGIIIVDEEHDPSYKQDSGLKYHGRDMALVRAKLENAPAVLGSATPSVQSHHHMIEKKYADVRLPRRIFDRPLPDISIVDLRKIKDERGIRRFISPDLKKALSETLEKKNQALLFLNRRGFAGFPVCGACDEPVKCRRCDITLTLHRAEAVYRCHYCGFSIPASSPCRLCGSPEIKNLGIGTEKLEAAVQSLFPTARVSRMDRDAARKKGALPAILKSLRNHETDILIGTQMVAKGHDFPGITLVGIICADLSLNFPDFRAGEATFQLISQVAGRAGRGESPGRVILQTYTPGHFTIRAAKKGDYPAFYQKETEFRKALDYPPFSKMILIEISGRDPEKTAAAAREAGLFLHQLRRGDPAFRRSVMLLGPAKAPVFRIAHRLRWQVLVKSPDGRALRAFGRQAVSAPAMKNRHVRVSFDVDPVFMM</sequence>
<organism evidence="14">
    <name type="scientific">uncultured Desulfobacteraceae bacterium</name>
    <dbReference type="NCBI Taxonomy" id="218296"/>
    <lineage>
        <taxon>Bacteria</taxon>
        <taxon>Pseudomonadati</taxon>
        <taxon>Thermodesulfobacteriota</taxon>
        <taxon>Desulfobacteria</taxon>
        <taxon>Desulfobacterales</taxon>
        <taxon>Desulfobacteraceae</taxon>
        <taxon>environmental samples</taxon>
    </lineage>
</organism>
<evidence type="ECO:0000256" key="2">
    <source>
        <dbReference type="ARBA" id="ARBA00022705"/>
    </source>
</evidence>
<comment type="cofactor">
    <cofactor evidence="12">
        <name>Zn(2+)</name>
        <dbReference type="ChEBI" id="CHEBI:29105"/>
    </cofactor>
    <text evidence="12">Binds 2 zinc ions per subunit.</text>
</comment>
<name>A0A484HG70_9BACT</name>
<evidence type="ECO:0000313" key="14">
    <source>
        <dbReference type="EMBL" id="VEN74210.1"/>
    </source>
</evidence>
<keyword evidence="10 12" id="KW-0413">Isomerase</keyword>